<evidence type="ECO:0000259" key="2">
    <source>
        <dbReference type="Pfam" id="PF12697"/>
    </source>
</evidence>
<feature type="transmembrane region" description="Helical" evidence="1">
    <location>
        <begin position="222"/>
        <end position="241"/>
    </location>
</feature>
<dbReference type="GO" id="GO:0046464">
    <property type="term" value="P:acylglycerol catabolic process"/>
    <property type="evidence" value="ECO:0007669"/>
    <property type="project" value="TreeGrafter"/>
</dbReference>
<evidence type="ECO:0000313" key="3">
    <source>
        <dbReference type="EMBL" id="WUM18427.1"/>
    </source>
</evidence>
<keyword evidence="4" id="KW-1185">Reference proteome</keyword>
<dbReference type="EMBL" id="CP108021">
    <property type="protein sequence ID" value="WUM18427.1"/>
    <property type="molecule type" value="Genomic_DNA"/>
</dbReference>
<organism evidence="3 4">
    <name type="scientific">Williamsia herbipolensis</name>
    <dbReference type="NCBI Taxonomy" id="1603258"/>
    <lineage>
        <taxon>Bacteria</taxon>
        <taxon>Bacillati</taxon>
        <taxon>Actinomycetota</taxon>
        <taxon>Actinomycetes</taxon>
        <taxon>Mycobacteriales</taxon>
        <taxon>Nocardiaceae</taxon>
        <taxon>Williamsia</taxon>
    </lineage>
</organism>
<keyword evidence="1" id="KW-0472">Membrane</keyword>
<dbReference type="Gene3D" id="3.40.50.1820">
    <property type="entry name" value="alpha/beta hydrolase"/>
    <property type="match status" value="1"/>
</dbReference>
<keyword evidence="1" id="KW-0812">Transmembrane</keyword>
<dbReference type="PANTHER" id="PTHR43798:SF5">
    <property type="entry name" value="MONOACYLGLYCEROL LIPASE ABHD6"/>
    <property type="match status" value="1"/>
</dbReference>
<proteinExistence type="predicted"/>
<keyword evidence="3" id="KW-0378">Hydrolase</keyword>
<protein>
    <submittedName>
        <fullName evidence="3">Alpha/beta hydrolase</fullName>
    </submittedName>
</protein>
<dbReference type="Pfam" id="PF12697">
    <property type="entry name" value="Abhydrolase_6"/>
    <property type="match status" value="1"/>
</dbReference>
<evidence type="ECO:0000313" key="4">
    <source>
        <dbReference type="Proteomes" id="UP001432128"/>
    </source>
</evidence>
<dbReference type="SUPFAM" id="SSF53474">
    <property type="entry name" value="alpha/beta-Hydrolases"/>
    <property type="match status" value="1"/>
</dbReference>
<dbReference type="GO" id="GO:0016020">
    <property type="term" value="C:membrane"/>
    <property type="evidence" value="ECO:0007669"/>
    <property type="project" value="TreeGrafter"/>
</dbReference>
<evidence type="ECO:0000256" key="1">
    <source>
        <dbReference type="SAM" id="Phobius"/>
    </source>
</evidence>
<dbReference type="GO" id="GO:0047372">
    <property type="term" value="F:monoacylglycerol lipase activity"/>
    <property type="evidence" value="ECO:0007669"/>
    <property type="project" value="TreeGrafter"/>
</dbReference>
<feature type="domain" description="AB hydrolase-1" evidence="2">
    <location>
        <begin position="28"/>
        <end position="278"/>
    </location>
</feature>
<reference evidence="3 4" key="1">
    <citation type="submission" date="2022-10" db="EMBL/GenBank/DDBJ databases">
        <title>The complete genomes of actinobacterial strains from the NBC collection.</title>
        <authorList>
            <person name="Joergensen T.S."/>
            <person name="Alvarez Arevalo M."/>
            <person name="Sterndorff E.B."/>
            <person name="Faurdal D."/>
            <person name="Vuksanovic O."/>
            <person name="Mourched A.-S."/>
            <person name="Charusanti P."/>
            <person name="Shaw S."/>
            <person name="Blin K."/>
            <person name="Weber T."/>
        </authorList>
    </citation>
    <scope>NUCLEOTIDE SEQUENCE [LARGE SCALE GENOMIC DNA]</scope>
    <source>
        <strain evidence="3 4">NBC_00319</strain>
    </source>
</reference>
<dbReference type="InterPro" id="IPR029058">
    <property type="entry name" value="AB_hydrolase_fold"/>
</dbReference>
<gene>
    <name evidence="3" type="ORF">OG579_11745</name>
</gene>
<dbReference type="InterPro" id="IPR000073">
    <property type="entry name" value="AB_hydrolase_1"/>
</dbReference>
<dbReference type="AlphaFoldDB" id="A0AAU4JXD2"/>
<name>A0AAU4JXD2_9NOCA</name>
<keyword evidence="1" id="KW-1133">Transmembrane helix</keyword>
<accession>A0AAU4JXD2</accession>
<dbReference type="Proteomes" id="UP001432128">
    <property type="component" value="Chromosome"/>
</dbReference>
<dbReference type="RefSeq" id="WP_328856074.1">
    <property type="nucleotide sequence ID" value="NZ_CP108021.1"/>
</dbReference>
<dbReference type="KEGG" id="whr:OG579_11745"/>
<dbReference type="PANTHER" id="PTHR43798">
    <property type="entry name" value="MONOACYLGLYCEROL LIPASE"/>
    <property type="match status" value="1"/>
</dbReference>
<dbReference type="InterPro" id="IPR050266">
    <property type="entry name" value="AB_hydrolase_sf"/>
</dbReference>
<sequence length="300" mass="32991">MTEELPGQLIDVDGRSTHVIIEGSGPPVVLLAALGSNWFDLDQLALALSPSFTVIRFDRPGYGASEALPRDTWPTLGGEVGRIASVLDALAIEEPVLIAAHSMSSMYAEAFAREHPDRTAGVLMIDGTFVMFPWRVLPTALRVRNCHRAVAVADLLRLPQLLGAAAHDSVFPTPPTGYTAAQRFWVRQVFSRSDMLRATLVENAAFPSINMDLIDLRRRDGGTVRAAVTVLAALPAAGLWLRWWRWRHQRYAQILGGVYEEISPANHLVVAQHPADTAFYIQRLARRAGHLPTPPRQLGT</sequence>